<dbReference type="Proteomes" id="UP000248886">
    <property type="component" value="Unassembled WGS sequence"/>
</dbReference>
<sequence length="81" mass="9210">MKLTNTPKTIARGPEIRKFMGEPVYAFLLDDTGQLYDFDRCLTESLYSDDLSFLEALSLLGDDEIFTMPGIVYKRAPIDEP</sequence>
<evidence type="ECO:0000313" key="2">
    <source>
        <dbReference type="Proteomes" id="UP000248886"/>
    </source>
</evidence>
<proteinExistence type="predicted"/>
<dbReference type="AlphaFoldDB" id="A0A2W1KJ87"/>
<comment type="caution">
    <text evidence="1">The sequence shown here is derived from an EMBL/GenBank/DDBJ whole genome shotgun (WGS) entry which is preliminary data.</text>
</comment>
<gene>
    <name evidence="1" type="ORF">DN052_05235</name>
</gene>
<evidence type="ECO:0000313" key="1">
    <source>
        <dbReference type="EMBL" id="PZD82422.1"/>
    </source>
</evidence>
<accession>A0A2W1KJ87</accession>
<organism evidence="1 2">
    <name type="scientific">Acidithiobacillus ferrooxidans</name>
    <name type="common">Thiobacillus ferrooxidans</name>
    <dbReference type="NCBI Taxonomy" id="920"/>
    <lineage>
        <taxon>Bacteria</taxon>
        <taxon>Pseudomonadati</taxon>
        <taxon>Pseudomonadota</taxon>
        <taxon>Acidithiobacillia</taxon>
        <taxon>Acidithiobacillales</taxon>
        <taxon>Acidithiobacillaceae</taxon>
        <taxon>Acidithiobacillus</taxon>
    </lineage>
</organism>
<protein>
    <submittedName>
        <fullName evidence="1">Uncharacterized protein</fullName>
    </submittedName>
</protein>
<name>A0A2W1KJ87_ACIFR</name>
<reference evidence="1 2" key="1">
    <citation type="submission" date="2018-06" db="EMBL/GenBank/DDBJ databases">
        <title>Draft sequence of Acidithiobacillus ferrooxidans CCM 4253.</title>
        <authorList>
            <person name="Moya-Beltran A."/>
            <person name="Castro M."/>
            <person name="Covarrubias P.C."/>
            <person name="Issotta F."/>
            <person name="Janiczek O."/>
            <person name="Mandl M."/>
            <person name="Kucera J."/>
            <person name="Quatrini R."/>
        </authorList>
    </citation>
    <scope>NUCLEOTIDE SEQUENCE [LARGE SCALE GENOMIC DNA]</scope>
    <source>
        <strain evidence="1 2">CCM 4253</strain>
    </source>
</reference>
<dbReference type="EMBL" id="QKQP01000001">
    <property type="protein sequence ID" value="PZD82422.1"/>
    <property type="molecule type" value="Genomic_DNA"/>
</dbReference>
<dbReference type="RefSeq" id="WP_054608656.1">
    <property type="nucleotide sequence ID" value="NZ_AP025160.1"/>
</dbReference>